<dbReference type="EMBL" id="BEYU01000040">
    <property type="protein sequence ID" value="GBG28136.1"/>
    <property type="molecule type" value="Genomic_DNA"/>
</dbReference>
<comment type="caution">
    <text evidence="4">The sequence shown here is derived from an EMBL/GenBank/DDBJ whole genome shotgun (WGS) entry which is preliminary data.</text>
</comment>
<dbReference type="AlphaFoldDB" id="A0A2R5GAU1"/>
<feature type="region of interest" description="Disordered" evidence="2">
    <location>
        <begin position="708"/>
        <end position="744"/>
    </location>
</feature>
<name>A0A2R5GAU1_9STRA</name>
<dbReference type="InParanoid" id="A0A2R5GAU1"/>
<organism evidence="4 5">
    <name type="scientific">Hondaea fermentalgiana</name>
    <dbReference type="NCBI Taxonomy" id="2315210"/>
    <lineage>
        <taxon>Eukaryota</taxon>
        <taxon>Sar</taxon>
        <taxon>Stramenopiles</taxon>
        <taxon>Bigyra</taxon>
        <taxon>Labyrinthulomycetes</taxon>
        <taxon>Thraustochytrida</taxon>
        <taxon>Thraustochytriidae</taxon>
        <taxon>Hondaea</taxon>
    </lineage>
</organism>
<feature type="region of interest" description="Disordered" evidence="2">
    <location>
        <begin position="506"/>
        <end position="551"/>
    </location>
</feature>
<evidence type="ECO:0000259" key="3">
    <source>
        <dbReference type="SMART" id="SM01254"/>
    </source>
</evidence>
<feature type="coiled-coil region" evidence="1">
    <location>
        <begin position="31"/>
        <end position="215"/>
    </location>
</feature>
<feature type="domain" description="Protein phosphatase 1 regulatory subunit 21 N-terminal" evidence="3">
    <location>
        <begin position="9"/>
        <end position="118"/>
    </location>
</feature>
<gene>
    <name evidence="4" type="ORF">FCC1311_043592</name>
</gene>
<evidence type="ECO:0000313" key="5">
    <source>
        <dbReference type="Proteomes" id="UP000241890"/>
    </source>
</evidence>
<feature type="coiled-coil region" evidence="1">
    <location>
        <begin position="464"/>
        <end position="498"/>
    </location>
</feature>
<dbReference type="SMART" id="SM01254">
    <property type="entry name" value="KLRAQ"/>
    <property type="match status" value="1"/>
</dbReference>
<accession>A0A2R5GAU1</accession>
<evidence type="ECO:0000256" key="2">
    <source>
        <dbReference type="SAM" id="MobiDB-lite"/>
    </source>
</evidence>
<feature type="coiled-coil region" evidence="1">
    <location>
        <begin position="591"/>
        <end position="618"/>
    </location>
</feature>
<sequence>MQNGGTMDAEKKLRSDKLLLRRALLAEKETVAQLQKEAQARDAERRDLLQRVDTLAGEKTRLAAAVAQLKQEIAAERQAASANITGGSMFNTLLSSADGSTVEIDRLRAQIKLMEEELASQIKNTGKVHDEMHRQKRAHEYEIQKLRAETARALDDAEQARERMDAAVANLDFARRQATELRTQLDAKSGLAAELSRKLEAKASALHRLERLREEDLDAMRTHFALKVPFDDTSDDDLTNRFDLRSALVVRNRMRIERTTGFRARMQTSSSIVLSLLAALKQEGAPATVTTAVSSLCAPVQRAVATLGNGSPLRAKDVQELCAALARASAALSSSAALQQTKVATVLAKLERLAHKASSLPQVTEEESVRLLSEAAAMLADNASPYDSSKETKSPADILVQSVRDAIHGGAVVASEAAQLLQEQLVRARALDHPPRHVSQAASFWASLQNRKQSDGAFGSRRVSETMTQKCAMQNERLAKLEAQYQAARTELTKKEKLLEHFRDAGAQIRHVSPNSTTPTDADPFEQTESTRDQTEQIVPASQDKPSKTFNPEQQQGLYEIVVVDQACGDLSTNLGEVIAQHQLDAQGTWAETTQKTIRDLEEQVHKADAKATAIYQKYLEAAEQAKALSSERAAHKATQKRFAAELGDARRTWEDEMRHTKSSYDAQLQNLTSEMMRLQDVEQEQEMEINRFKAQLVAAQKKSFETNSFNPFANDDTPDAAGSVHRADDAGAADTADAADVDL</sequence>
<proteinExistence type="predicted"/>
<evidence type="ECO:0000256" key="1">
    <source>
        <dbReference type="SAM" id="Coils"/>
    </source>
</evidence>
<feature type="coiled-coil region" evidence="1">
    <location>
        <begin position="662"/>
        <end position="703"/>
    </location>
</feature>
<evidence type="ECO:0000313" key="4">
    <source>
        <dbReference type="EMBL" id="GBG28136.1"/>
    </source>
</evidence>
<dbReference type="InterPro" id="IPR019343">
    <property type="entry name" value="PPP1R21_N"/>
</dbReference>
<reference evidence="4 5" key="1">
    <citation type="submission" date="2017-12" db="EMBL/GenBank/DDBJ databases">
        <title>Sequencing, de novo assembly and annotation of complete genome of a new Thraustochytrid species, strain FCC1311.</title>
        <authorList>
            <person name="Sedici K."/>
            <person name="Godart F."/>
            <person name="Aiese Cigliano R."/>
            <person name="Sanseverino W."/>
            <person name="Barakat M."/>
            <person name="Ortet P."/>
            <person name="Marechal E."/>
            <person name="Cagnac O."/>
            <person name="Amato A."/>
        </authorList>
    </citation>
    <scope>NUCLEOTIDE SEQUENCE [LARGE SCALE GENOMIC DNA]</scope>
</reference>
<keyword evidence="5" id="KW-1185">Reference proteome</keyword>
<protein>
    <recommendedName>
        <fullName evidence="3">Protein phosphatase 1 regulatory subunit 21 N-terminal domain-containing protein</fullName>
    </recommendedName>
</protein>
<dbReference type="Proteomes" id="UP000241890">
    <property type="component" value="Unassembled WGS sequence"/>
</dbReference>
<keyword evidence="1" id="KW-0175">Coiled coil</keyword>